<dbReference type="Proteomes" id="UP000319732">
    <property type="component" value="Unassembled WGS sequence"/>
</dbReference>
<gene>
    <name evidence="6" type="ORF">FKG94_04610</name>
</gene>
<dbReference type="InterPro" id="IPR050469">
    <property type="entry name" value="Diguanylate_Cyclase"/>
</dbReference>
<dbReference type="PANTHER" id="PTHR45138">
    <property type="entry name" value="REGULATORY COMPONENTS OF SENSORY TRANSDUCTION SYSTEM"/>
    <property type="match status" value="1"/>
</dbReference>
<dbReference type="Gene3D" id="3.30.70.270">
    <property type="match status" value="1"/>
</dbReference>
<evidence type="ECO:0000256" key="2">
    <source>
        <dbReference type="ARBA" id="ARBA00012528"/>
    </source>
</evidence>
<dbReference type="EMBL" id="VHSG01000005">
    <property type="protein sequence ID" value="TQV84801.1"/>
    <property type="molecule type" value="Genomic_DNA"/>
</dbReference>
<dbReference type="GO" id="GO:0043709">
    <property type="term" value="P:cell adhesion involved in single-species biofilm formation"/>
    <property type="evidence" value="ECO:0007669"/>
    <property type="project" value="TreeGrafter"/>
</dbReference>
<feature type="transmembrane region" description="Helical" evidence="4">
    <location>
        <begin position="194"/>
        <end position="214"/>
    </location>
</feature>
<keyword evidence="4" id="KW-0472">Membrane</keyword>
<dbReference type="PANTHER" id="PTHR45138:SF9">
    <property type="entry name" value="DIGUANYLATE CYCLASE DGCM-RELATED"/>
    <property type="match status" value="1"/>
</dbReference>
<feature type="transmembrane region" description="Helical" evidence="4">
    <location>
        <begin position="221"/>
        <end position="244"/>
    </location>
</feature>
<dbReference type="FunFam" id="3.30.70.270:FF:000001">
    <property type="entry name" value="Diguanylate cyclase domain protein"/>
    <property type="match status" value="1"/>
</dbReference>
<dbReference type="InterPro" id="IPR029787">
    <property type="entry name" value="Nucleotide_cyclase"/>
</dbReference>
<feature type="domain" description="GGDEF" evidence="5">
    <location>
        <begin position="431"/>
        <end position="561"/>
    </location>
</feature>
<proteinExistence type="predicted"/>
<dbReference type="Pfam" id="PF07695">
    <property type="entry name" value="7TMR-DISM_7TM"/>
    <property type="match status" value="1"/>
</dbReference>
<dbReference type="GO" id="GO:1902201">
    <property type="term" value="P:negative regulation of bacterial-type flagellum-dependent cell motility"/>
    <property type="evidence" value="ECO:0007669"/>
    <property type="project" value="TreeGrafter"/>
</dbReference>
<keyword evidence="4" id="KW-1133">Transmembrane helix</keyword>
<protein>
    <recommendedName>
        <fullName evidence="2">diguanylate cyclase</fullName>
        <ecNumber evidence="2">2.7.7.65</ecNumber>
    </recommendedName>
</protein>
<reference evidence="6 7" key="1">
    <citation type="submission" date="2019-06" db="EMBL/GenBank/DDBJ databases">
        <title>Whole genome sequence for Cellvibrionaceae sp. R142.</title>
        <authorList>
            <person name="Wang G."/>
        </authorList>
    </citation>
    <scope>NUCLEOTIDE SEQUENCE [LARGE SCALE GENOMIC DNA]</scope>
    <source>
        <strain evidence="6 7">R142</strain>
    </source>
</reference>
<dbReference type="Pfam" id="PF00990">
    <property type="entry name" value="GGDEF"/>
    <property type="match status" value="1"/>
</dbReference>
<accession>A0A545U5Q8</accession>
<feature type="transmembrane region" description="Helical" evidence="4">
    <location>
        <begin position="374"/>
        <end position="392"/>
    </location>
</feature>
<dbReference type="InterPro" id="IPR043128">
    <property type="entry name" value="Rev_trsase/Diguanyl_cyclase"/>
</dbReference>
<dbReference type="InterPro" id="IPR011622">
    <property type="entry name" value="7TMR_DISM_rcpt_extracell_dom2"/>
</dbReference>
<keyword evidence="7" id="KW-1185">Reference proteome</keyword>
<comment type="caution">
    <text evidence="6">The sequence shown here is derived from an EMBL/GenBank/DDBJ whole genome shotgun (WGS) entry which is preliminary data.</text>
</comment>
<evidence type="ECO:0000256" key="1">
    <source>
        <dbReference type="ARBA" id="ARBA00001946"/>
    </source>
</evidence>
<comment type="cofactor">
    <cofactor evidence="1">
        <name>Mg(2+)</name>
        <dbReference type="ChEBI" id="CHEBI:18420"/>
    </cofactor>
</comment>
<evidence type="ECO:0000313" key="7">
    <source>
        <dbReference type="Proteomes" id="UP000319732"/>
    </source>
</evidence>
<keyword evidence="4" id="KW-0812">Transmembrane</keyword>
<feature type="transmembrane region" description="Helical" evidence="4">
    <location>
        <begin position="311"/>
        <end position="329"/>
    </location>
</feature>
<dbReference type="Pfam" id="PF07696">
    <property type="entry name" value="7TMR-DISMED2"/>
    <property type="match status" value="1"/>
</dbReference>
<dbReference type="GO" id="GO:0005886">
    <property type="term" value="C:plasma membrane"/>
    <property type="evidence" value="ECO:0007669"/>
    <property type="project" value="TreeGrafter"/>
</dbReference>
<name>A0A545U5Q8_9GAMM</name>
<dbReference type="GO" id="GO:0052621">
    <property type="term" value="F:diguanylate cyclase activity"/>
    <property type="evidence" value="ECO:0007669"/>
    <property type="project" value="UniProtKB-EC"/>
</dbReference>
<dbReference type="OrthoDB" id="9812260at2"/>
<dbReference type="CDD" id="cd01949">
    <property type="entry name" value="GGDEF"/>
    <property type="match status" value="1"/>
</dbReference>
<comment type="catalytic activity">
    <reaction evidence="3">
        <text>2 GTP = 3',3'-c-di-GMP + 2 diphosphate</text>
        <dbReference type="Rhea" id="RHEA:24898"/>
        <dbReference type="ChEBI" id="CHEBI:33019"/>
        <dbReference type="ChEBI" id="CHEBI:37565"/>
        <dbReference type="ChEBI" id="CHEBI:58805"/>
        <dbReference type="EC" id="2.7.7.65"/>
    </reaction>
</comment>
<dbReference type="SMART" id="SM00267">
    <property type="entry name" value="GGDEF"/>
    <property type="match status" value="1"/>
</dbReference>
<dbReference type="InterPro" id="IPR011623">
    <property type="entry name" value="7TMR_DISM_rcpt_extracell_dom1"/>
</dbReference>
<organism evidence="6 7">
    <name type="scientific">Exilibacterium tricleocarpae</name>
    <dbReference type="NCBI Taxonomy" id="2591008"/>
    <lineage>
        <taxon>Bacteria</taxon>
        <taxon>Pseudomonadati</taxon>
        <taxon>Pseudomonadota</taxon>
        <taxon>Gammaproteobacteria</taxon>
        <taxon>Cellvibrionales</taxon>
        <taxon>Cellvibrionaceae</taxon>
        <taxon>Exilibacterium</taxon>
    </lineage>
</organism>
<evidence type="ECO:0000313" key="6">
    <source>
        <dbReference type="EMBL" id="TQV84801.1"/>
    </source>
</evidence>
<evidence type="ECO:0000256" key="3">
    <source>
        <dbReference type="ARBA" id="ARBA00034247"/>
    </source>
</evidence>
<dbReference type="PROSITE" id="PS50887">
    <property type="entry name" value="GGDEF"/>
    <property type="match status" value="1"/>
</dbReference>
<evidence type="ECO:0000259" key="5">
    <source>
        <dbReference type="PROSITE" id="PS50887"/>
    </source>
</evidence>
<sequence>MTATSVWRVWAFFIAGMIGGVPVLAAPEPVSLRLELRGYSLAPYIEFLQDRTGALTFAQVSAESMRREYRRLDTTAGGFGFNQSAWWVRFSLHNPNPRSVTYLVRQDYPLIDQIALWEKTPAGQWRERRSGDQLPFWQRDIEHRDFLFVFEVPADSVATYYMRFASKGPINIGLFLYSPESLIQTLSVDQLLNGLFYGAYLVLIAYNLCIFFVVRDRVFLYYLAYLFFTVMNLAIHSGFAFQFLWPDNPDWGNRSVGVFAVLAMVSVLQFARSVLALRRHSAALDRLSRLAMVSFACALPAAWLLPYPQLIALIALLASATAVIVLWLVSLRVLSGDTSAIYFLLAWVALLVGIGCYLMKSFGLLPHNFFTQHSTQIGCLIEMVLLSLALGSRFRVFRIESRTDSLTQLFNRRQFNELLQSEFNRATRFNQPLALLLLDIDHFKQLNDQFGHAEGDKVLKRIGGILSHSVRKPALSFRFGGEEFAVILPRTNATDAAAVAERLRRRIAKEFDQYERITISVGLAALLPTDSGSIEGLLDAADTALYEAKAHGRNCVVCSPALQAV</sequence>
<dbReference type="RefSeq" id="WP_142903007.1">
    <property type="nucleotide sequence ID" value="NZ_ML660088.1"/>
</dbReference>
<dbReference type="NCBIfam" id="TIGR00254">
    <property type="entry name" value="GGDEF"/>
    <property type="match status" value="1"/>
</dbReference>
<dbReference type="SUPFAM" id="SSF55073">
    <property type="entry name" value="Nucleotide cyclase"/>
    <property type="match status" value="1"/>
</dbReference>
<evidence type="ECO:0000256" key="4">
    <source>
        <dbReference type="SAM" id="Phobius"/>
    </source>
</evidence>
<feature type="transmembrane region" description="Helical" evidence="4">
    <location>
        <begin position="287"/>
        <end position="305"/>
    </location>
</feature>
<dbReference type="Gene3D" id="2.60.40.2380">
    <property type="match status" value="1"/>
</dbReference>
<dbReference type="EC" id="2.7.7.65" evidence="2"/>
<feature type="transmembrane region" description="Helical" evidence="4">
    <location>
        <begin position="341"/>
        <end position="362"/>
    </location>
</feature>
<dbReference type="AlphaFoldDB" id="A0A545U5Q8"/>
<feature type="transmembrane region" description="Helical" evidence="4">
    <location>
        <begin position="256"/>
        <end position="275"/>
    </location>
</feature>
<dbReference type="InterPro" id="IPR000160">
    <property type="entry name" value="GGDEF_dom"/>
</dbReference>